<sequence length="528" mass="57958">MIKKKLLVLALAAVPLSVAADITQATLYPSHGDLTWQETQTVKQGDGVITINRLPVSLQDQSVRVSLGGVAGAQIQQIEIGRVEQTGYVSEQTQRLRNELTQVLEKLQAQEDAIQAWNQQVTLMTKAAENPHELSATELSDMAAALKQTTMAALAEIRGIRTQMRDDIALKDRLERELSQAQQNARASKKAQIHYRAPAGGNLTITLEFQSNEARWRSEYNAQLSSRVAGQKASDPQSGELTLQHLAVVQQTTGDDWRNVELQLSTANARRGTNMPTLDSWVVSPAQPDFLVRQMKSAAPMLDSSATAEVEADFGASVERQSTFSQSYRLAQPVSVPSGGNGQRLIVAEHTVAVEMAVWTAPAYDPTGYVHATGIFTAEAPIPAGPVQLFRDGQSVGSTYLSEMTNGEELRLGFGVDEAIRVAVVNETERTGEEGIWKSEQVQRRQNRFEITNHHNEAVNLRIFDRMPVSQIDILTVKPLQISEPVERNVDDKKGVLAWNRTVPAGETVSVQSGFEVRVPEGNQLPNL</sequence>
<evidence type="ECO:0000259" key="4">
    <source>
        <dbReference type="Pfam" id="PF13600"/>
    </source>
</evidence>
<name>A0A0H4HZ52_9GAMM</name>
<evidence type="ECO:0000259" key="3">
    <source>
        <dbReference type="Pfam" id="PF13598"/>
    </source>
</evidence>
<reference evidence="5 6" key="1">
    <citation type="submission" date="2015-05" db="EMBL/GenBank/DDBJ databases">
        <title>Complete genome of Marinobacter psychrophilus strain 20041T isolated from sea-ice of the Canadian Basin.</title>
        <authorList>
            <person name="Song L."/>
            <person name="Ren L."/>
            <person name="Yu Y."/>
            <person name="Wang X."/>
        </authorList>
    </citation>
    <scope>NUCLEOTIDE SEQUENCE [LARGE SCALE GENOMIC DNA]</scope>
    <source>
        <strain evidence="5 6">20041</strain>
    </source>
</reference>
<feature type="signal peptide" evidence="2">
    <location>
        <begin position="1"/>
        <end position="20"/>
    </location>
</feature>
<dbReference type="KEGG" id="mpq:ABA45_05590"/>
<dbReference type="EMBL" id="CP011494">
    <property type="protein sequence ID" value="AKO51959.1"/>
    <property type="molecule type" value="Genomic_DNA"/>
</dbReference>
<feature type="coiled-coil region" evidence="1">
    <location>
        <begin position="90"/>
        <end position="120"/>
    </location>
</feature>
<evidence type="ECO:0000256" key="1">
    <source>
        <dbReference type="SAM" id="Coils"/>
    </source>
</evidence>
<dbReference type="STRING" id="330734.ABA45_05590"/>
<dbReference type="InterPro" id="IPR037291">
    <property type="entry name" value="DUF4139"/>
</dbReference>
<feature type="coiled-coil region" evidence="1">
    <location>
        <begin position="164"/>
        <end position="191"/>
    </location>
</feature>
<dbReference type="PANTHER" id="PTHR31005:SF8">
    <property type="entry name" value="DUF4139 DOMAIN-CONTAINING PROTEIN"/>
    <property type="match status" value="1"/>
</dbReference>
<evidence type="ECO:0000256" key="2">
    <source>
        <dbReference type="SAM" id="SignalP"/>
    </source>
</evidence>
<feature type="domain" description="DUF4139" evidence="3">
    <location>
        <begin position="206"/>
        <end position="521"/>
    </location>
</feature>
<dbReference type="PATRIC" id="fig|330734.3.peg.1184"/>
<dbReference type="Pfam" id="PF13600">
    <property type="entry name" value="DUF4140"/>
    <property type="match status" value="1"/>
</dbReference>
<evidence type="ECO:0000313" key="6">
    <source>
        <dbReference type="Proteomes" id="UP000036406"/>
    </source>
</evidence>
<dbReference type="RefSeq" id="WP_048384660.1">
    <property type="nucleotide sequence ID" value="NZ_CP011494.1"/>
</dbReference>
<evidence type="ECO:0008006" key="7">
    <source>
        <dbReference type="Google" id="ProtNLM"/>
    </source>
</evidence>
<keyword evidence="6" id="KW-1185">Reference proteome</keyword>
<dbReference type="Pfam" id="PF13598">
    <property type="entry name" value="DUF4139"/>
    <property type="match status" value="1"/>
</dbReference>
<keyword evidence="1" id="KW-0175">Coiled coil</keyword>
<proteinExistence type="predicted"/>
<dbReference type="PANTHER" id="PTHR31005">
    <property type="entry name" value="DUF4139 DOMAIN-CONTAINING PROTEIN"/>
    <property type="match status" value="1"/>
</dbReference>
<keyword evidence="2" id="KW-0732">Signal</keyword>
<dbReference type="AlphaFoldDB" id="A0A0H4HZ52"/>
<evidence type="ECO:0000313" key="5">
    <source>
        <dbReference type="EMBL" id="AKO51959.1"/>
    </source>
</evidence>
<accession>A0A0H4HZ52</accession>
<organism evidence="5 6">
    <name type="scientific">Marinobacter psychrophilus</name>
    <dbReference type="NCBI Taxonomy" id="330734"/>
    <lineage>
        <taxon>Bacteria</taxon>
        <taxon>Pseudomonadati</taxon>
        <taxon>Pseudomonadota</taxon>
        <taxon>Gammaproteobacteria</taxon>
        <taxon>Pseudomonadales</taxon>
        <taxon>Marinobacteraceae</taxon>
        <taxon>Marinobacter</taxon>
    </lineage>
</organism>
<protein>
    <recommendedName>
        <fullName evidence="7">Mucoidy inhibitor MuiA family protein</fullName>
    </recommendedName>
</protein>
<dbReference type="InterPro" id="IPR011935">
    <property type="entry name" value="CHP02231"/>
</dbReference>
<dbReference type="Proteomes" id="UP000036406">
    <property type="component" value="Chromosome"/>
</dbReference>
<feature type="domain" description="DUF4140" evidence="4">
    <location>
        <begin position="25"/>
        <end position="123"/>
    </location>
</feature>
<dbReference type="NCBIfam" id="TIGR02231">
    <property type="entry name" value="mucoidy inhibitor MuiA family protein"/>
    <property type="match status" value="1"/>
</dbReference>
<dbReference type="InterPro" id="IPR025554">
    <property type="entry name" value="DUF4140"/>
</dbReference>
<gene>
    <name evidence="5" type="ORF">ABA45_05590</name>
</gene>
<feature type="chain" id="PRO_5005206406" description="Mucoidy inhibitor MuiA family protein" evidence="2">
    <location>
        <begin position="21"/>
        <end position="528"/>
    </location>
</feature>